<protein>
    <submittedName>
        <fullName evidence="1">Uncharacterized protein</fullName>
    </submittedName>
</protein>
<organism evidence="1">
    <name type="scientific">Arundo donax</name>
    <name type="common">Giant reed</name>
    <name type="synonym">Donax arundinaceus</name>
    <dbReference type="NCBI Taxonomy" id="35708"/>
    <lineage>
        <taxon>Eukaryota</taxon>
        <taxon>Viridiplantae</taxon>
        <taxon>Streptophyta</taxon>
        <taxon>Embryophyta</taxon>
        <taxon>Tracheophyta</taxon>
        <taxon>Spermatophyta</taxon>
        <taxon>Magnoliopsida</taxon>
        <taxon>Liliopsida</taxon>
        <taxon>Poales</taxon>
        <taxon>Poaceae</taxon>
        <taxon>PACMAD clade</taxon>
        <taxon>Arundinoideae</taxon>
        <taxon>Arundineae</taxon>
        <taxon>Arundo</taxon>
    </lineage>
</organism>
<proteinExistence type="predicted"/>
<accession>A0A0A9B2X9</accession>
<reference evidence="1" key="2">
    <citation type="journal article" date="2015" name="Data Brief">
        <title>Shoot transcriptome of the giant reed, Arundo donax.</title>
        <authorList>
            <person name="Barrero R.A."/>
            <person name="Guerrero F.D."/>
            <person name="Moolhuijzen P."/>
            <person name="Goolsby J.A."/>
            <person name="Tidwell J."/>
            <person name="Bellgard S.E."/>
            <person name="Bellgard M.I."/>
        </authorList>
    </citation>
    <scope>NUCLEOTIDE SEQUENCE</scope>
    <source>
        <tissue evidence="1">Shoot tissue taken approximately 20 cm above the soil surface</tissue>
    </source>
</reference>
<name>A0A0A9B2X9_ARUDO</name>
<evidence type="ECO:0000313" key="1">
    <source>
        <dbReference type="EMBL" id="JAD56498.1"/>
    </source>
</evidence>
<sequence>MVQQIGEQQITIYYKLHDIVSAKQRCT</sequence>
<dbReference type="AlphaFoldDB" id="A0A0A9B2X9"/>
<reference evidence="1" key="1">
    <citation type="submission" date="2014-09" db="EMBL/GenBank/DDBJ databases">
        <authorList>
            <person name="Magalhaes I.L.F."/>
            <person name="Oliveira U."/>
            <person name="Santos F.R."/>
            <person name="Vidigal T.H.D.A."/>
            <person name="Brescovit A.D."/>
            <person name="Santos A.J."/>
        </authorList>
    </citation>
    <scope>NUCLEOTIDE SEQUENCE</scope>
    <source>
        <tissue evidence="1">Shoot tissue taken approximately 20 cm above the soil surface</tissue>
    </source>
</reference>
<dbReference type="EMBL" id="GBRH01241397">
    <property type="protein sequence ID" value="JAD56498.1"/>
    <property type="molecule type" value="Transcribed_RNA"/>
</dbReference>